<comment type="caution">
    <text evidence="6">The sequence shown here is derived from an EMBL/GenBank/DDBJ whole genome shotgun (WGS) entry which is preliminary data.</text>
</comment>
<dbReference type="SMART" id="SM00091">
    <property type="entry name" value="PAS"/>
    <property type="match status" value="2"/>
</dbReference>
<dbReference type="PROSITE" id="PS50113">
    <property type="entry name" value="PAC"/>
    <property type="match status" value="1"/>
</dbReference>
<keyword evidence="7" id="KW-1185">Reference proteome</keyword>
<dbReference type="InterPro" id="IPR000160">
    <property type="entry name" value="GGDEF_dom"/>
</dbReference>
<dbReference type="SMART" id="SM00267">
    <property type="entry name" value="GGDEF"/>
    <property type="match status" value="1"/>
</dbReference>
<accession>A0A839IVL0</accession>
<dbReference type="InterPro" id="IPR035965">
    <property type="entry name" value="PAS-like_dom_sf"/>
</dbReference>
<dbReference type="Proteomes" id="UP000565262">
    <property type="component" value="Unassembled WGS sequence"/>
</dbReference>
<dbReference type="Pfam" id="PF08447">
    <property type="entry name" value="PAS_3"/>
    <property type="match status" value="1"/>
</dbReference>
<evidence type="ECO:0000259" key="3">
    <source>
        <dbReference type="PROSITE" id="PS50112"/>
    </source>
</evidence>
<dbReference type="InterPro" id="IPR052155">
    <property type="entry name" value="Biofilm_reg_signaling"/>
</dbReference>
<dbReference type="PROSITE" id="PS50112">
    <property type="entry name" value="PAS"/>
    <property type="match status" value="1"/>
</dbReference>
<dbReference type="RefSeq" id="WP_182810782.1">
    <property type="nucleotide sequence ID" value="NZ_JACJFM010000041.1"/>
</dbReference>
<dbReference type="InterPro" id="IPR000014">
    <property type="entry name" value="PAS"/>
</dbReference>
<reference evidence="6 7" key="1">
    <citation type="submission" date="2020-08" db="EMBL/GenBank/DDBJ databases">
        <title>Oceanospirillum sp. nov. isolated from marine sediment.</title>
        <authorList>
            <person name="Ji X."/>
        </authorList>
    </citation>
    <scope>NUCLEOTIDE SEQUENCE [LARGE SCALE GENOMIC DNA]</scope>
    <source>
        <strain evidence="6 7">D5</strain>
    </source>
</reference>
<dbReference type="Gene3D" id="2.10.70.100">
    <property type="match status" value="1"/>
</dbReference>
<dbReference type="InterPro" id="IPR029787">
    <property type="entry name" value="Nucleotide_cyclase"/>
</dbReference>
<dbReference type="Gene3D" id="3.30.70.270">
    <property type="match status" value="1"/>
</dbReference>
<keyword evidence="2" id="KW-0472">Membrane</keyword>
<dbReference type="NCBIfam" id="TIGR00229">
    <property type="entry name" value="sensory_box"/>
    <property type="match status" value="2"/>
</dbReference>
<comment type="cofactor">
    <cofactor evidence="1">
        <name>Mg(2+)</name>
        <dbReference type="ChEBI" id="CHEBI:18420"/>
    </cofactor>
</comment>
<evidence type="ECO:0000313" key="6">
    <source>
        <dbReference type="EMBL" id="MBB1489011.1"/>
    </source>
</evidence>
<evidence type="ECO:0000259" key="5">
    <source>
        <dbReference type="PROSITE" id="PS50887"/>
    </source>
</evidence>
<dbReference type="PROSITE" id="PS50887">
    <property type="entry name" value="GGDEF"/>
    <property type="match status" value="1"/>
</dbReference>
<feature type="domain" description="PAC" evidence="4">
    <location>
        <begin position="452"/>
        <end position="504"/>
    </location>
</feature>
<evidence type="ECO:0000256" key="2">
    <source>
        <dbReference type="SAM" id="Phobius"/>
    </source>
</evidence>
<dbReference type="InterPro" id="IPR013655">
    <property type="entry name" value="PAS_fold_3"/>
</dbReference>
<dbReference type="AlphaFoldDB" id="A0A839IVL0"/>
<dbReference type="CDD" id="cd01949">
    <property type="entry name" value="GGDEF"/>
    <property type="match status" value="1"/>
</dbReference>
<dbReference type="SUPFAM" id="SSF55073">
    <property type="entry name" value="Nucleotide cyclase"/>
    <property type="match status" value="1"/>
</dbReference>
<evidence type="ECO:0000313" key="7">
    <source>
        <dbReference type="Proteomes" id="UP000565262"/>
    </source>
</evidence>
<protein>
    <submittedName>
        <fullName evidence="6">Diguanylate cyclase</fullName>
    </submittedName>
</protein>
<dbReference type="Pfam" id="PF00990">
    <property type="entry name" value="GGDEF"/>
    <property type="match status" value="1"/>
</dbReference>
<dbReference type="SUPFAM" id="SSF55785">
    <property type="entry name" value="PYP-like sensor domain (PAS domain)"/>
    <property type="match status" value="2"/>
</dbReference>
<dbReference type="InterPro" id="IPR043128">
    <property type="entry name" value="Rev_trsase/Diguanyl_cyclase"/>
</dbReference>
<dbReference type="GO" id="GO:0003824">
    <property type="term" value="F:catalytic activity"/>
    <property type="evidence" value="ECO:0007669"/>
    <property type="project" value="UniProtKB-ARBA"/>
</dbReference>
<organism evidence="6 7">
    <name type="scientific">Oceanospirillum sediminis</name>
    <dbReference type="NCBI Taxonomy" id="2760088"/>
    <lineage>
        <taxon>Bacteria</taxon>
        <taxon>Pseudomonadati</taxon>
        <taxon>Pseudomonadota</taxon>
        <taxon>Gammaproteobacteria</taxon>
        <taxon>Oceanospirillales</taxon>
        <taxon>Oceanospirillaceae</taxon>
        <taxon>Oceanospirillum</taxon>
    </lineage>
</organism>
<dbReference type="Pfam" id="PF13426">
    <property type="entry name" value="PAS_9"/>
    <property type="match status" value="1"/>
</dbReference>
<dbReference type="FunFam" id="3.30.70.270:FF:000001">
    <property type="entry name" value="Diguanylate cyclase domain protein"/>
    <property type="match status" value="1"/>
</dbReference>
<keyword evidence="2" id="KW-0812">Transmembrane</keyword>
<dbReference type="InterPro" id="IPR001610">
    <property type="entry name" value="PAC"/>
</dbReference>
<sequence>MDWLKGKKHFFLFVSLLIAFIDASLLFINYRLSSTAFYSAIETESKDLNAAFHALVDQTGEHLELMAAYIANDDDVIRLINEGGLAVKHEGGGAGEHISGLIRQELYESVVSKWRYIQDHSDIYQLSFYSGVKGLNFLRVHRPEYFGDTLPDSRRLFNQVIQSGETVSGIETGRYASNLSGLAPVFHFDMDSGNRLISGVVEVGSSFQKDLLGFQKRLQAGAGVMLPDSHHSLEAGKKYPDQVAHLPCDCVIDEASDFGVLKMLLSQHVVGGLSLTEMNNMIIPVEGRYYAFMVHDLYPSSDGLEKGLNAEQNPVQGNLVFWLDYTTQYQSYKQSLQLNALLALMAFVIVELLILVAIRFYTRRLESDVYIKTKELSCSEQQLKTAQKLAHIGHWEWNLKTDVTSFSDEVVRILAFEQGEKLSYQTFLSRVHADDREEVDTALRQAIKGGGCNLVHKIVRPNGKIRHIRERVVVARDQAGQSISMLGTMQDITPQIELQRALEAKEYLYRQMFERNKAVKLLIDPASGSIVDANPAAVEYYGYKLDVLRSMNIEDINILSQEEISEAICRANDESKPFFHFQHRLCSGEVRDVEVYSGPVSLDGEEYLNSIVFDVTERNQLFRDLEQVAFFDALTSLPNRRSIDNYAEKLMAGALSGEASCSVIMLDIDHFKRFNDTWGHDAGDLVLQKVAMILKRSAGVSGFAGRFGGEEFIILLSGGDYSAALSIAENTVRSVRESRIQISDEVVQVTISAGVATLMKNGHCLYHKTIEERGPITKFKQLVKQADECLYLAKMEGRNCAR</sequence>
<dbReference type="SMART" id="SM00086">
    <property type="entry name" value="PAC"/>
    <property type="match status" value="1"/>
</dbReference>
<dbReference type="PANTHER" id="PTHR44757:SF2">
    <property type="entry name" value="BIOFILM ARCHITECTURE MAINTENANCE PROTEIN MBAA"/>
    <property type="match status" value="1"/>
</dbReference>
<feature type="transmembrane region" description="Helical" evidence="2">
    <location>
        <begin position="340"/>
        <end position="362"/>
    </location>
</feature>
<evidence type="ECO:0000259" key="4">
    <source>
        <dbReference type="PROSITE" id="PS50113"/>
    </source>
</evidence>
<feature type="domain" description="GGDEF" evidence="5">
    <location>
        <begin position="659"/>
        <end position="802"/>
    </location>
</feature>
<evidence type="ECO:0000256" key="1">
    <source>
        <dbReference type="ARBA" id="ARBA00001946"/>
    </source>
</evidence>
<dbReference type="PANTHER" id="PTHR44757">
    <property type="entry name" value="DIGUANYLATE CYCLASE DGCP"/>
    <property type="match status" value="1"/>
</dbReference>
<name>A0A839IVL0_9GAMM</name>
<feature type="domain" description="PAS" evidence="3">
    <location>
        <begin position="379"/>
        <end position="450"/>
    </location>
</feature>
<keyword evidence="2" id="KW-1133">Transmembrane helix</keyword>
<gene>
    <name evidence="6" type="ORF">H4O21_20585</name>
</gene>
<dbReference type="CDD" id="cd00130">
    <property type="entry name" value="PAS"/>
    <property type="match status" value="1"/>
</dbReference>
<dbReference type="Gene3D" id="3.30.450.20">
    <property type="entry name" value="PAS domain"/>
    <property type="match status" value="2"/>
</dbReference>
<proteinExistence type="predicted"/>
<dbReference type="NCBIfam" id="TIGR00254">
    <property type="entry name" value="GGDEF"/>
    <property type="match status" value="1"/>
</dbReference>
<dbReference type="InterPro" id="IPR000700">
    <property type="entry name" value="PAS-assoc_C"/>
</dbReference>
<dbReference type="EMBL" id="JACJFM010000041">
    <property type="protein sequence ID" value="MBB1489011.1"/>
    <property type="molecule type" value="Genomic_DNA"/>
</dbReference>